<evidence type="ECO:0000259" key="1">
    <source>
        <dbReference type="Pfam" id="PF00582"/>
    </source>
</evidence>
<dbReference type="PANTHER" id="PTHR46100">
    <property type="entry name" value="IMP2'P"/>
    <property type="match status" value="1"/>
</dbReference>
<dbReference type="EMBL" id="MCGO01000022">
    <property type="protein sequence ID" value="ORY44500.1"/>
    <property type="molecule type" value="Genomic_DNA"/>
</dbReference>
<gene>
    <name evidence="2" type="ORF">BCR33DRAFT_224196</name>
</gene>
<feature type="domain" description="UspA" evidence="1">
    <location>
        <begin position="4"/>
        <end position="133"/>
    </location>
</feature>
<accession>A0A1Y2CBS8</accession>
<dbReference type="SUPFAM" id="SSF52402">
    <property type="entry name" value="Adenine nucleotide alpha hydrolases-like"/>
    <property type="match status" value="1"/>
</dbReference>
<protein>
    <submittedName>
        <fullName evidence="2">Adenine nucleotide alpha hydrolases-like protein</fullName>
    </submittedName>
</protein>
<reference evidence="2 3" key="1">
    <citation type="submission" date="2016-07" db="EMBL/GenBank/DDBJ databases">
        <title>Pervasive Adenine N6-methylation of Active Genes in Fungi.</title>
        <authorList>
            <consortium name="DOE Joint Genome Institute"/>
            <person name="Mondo S.J."/>
            <person name="Dannebaum R.O."/>
            <person name="Kuo R.C."/>
            <person name="Labutti K."/>
            <person name="Haridas S."/>
            <person name="Kuo A."/>
            <person name="Salamov A."/>
            <person name="Ahrendt S.R."/>
            <person name="Lipzen A."/>
            <person name="Sullivan W."/>
            <person name="Andreopoulos W.B."/>
            <person name="Clum A."/>
            <person name="Lindquist E."/>
            <person name="Daum C."/>
            <person name="Ramamoorthy G.K."/>
            <person name="Gryganskyi A."/>
            <person name="Culley D."/>
            <person name="Magnuson J.K."/>
            <person name="James T.Y."/>
            <person name="O'Malley M.A."/>
            <person name="Stajich J.E."/>
            <person name="Spatafora J.W."/>
            <person name="Visel A."/>
            <person name="Grigoriev I.V."/>
        </authorList>
    </citation>
    <scope>NUCLEOTIDE SEQUENCE [LARGE SCALE GENOMIC DNA]</scope>
    <source>
        <strain evidence="2 3">JEL800</strain>
    </source>
</reference>
<evidence type="ECO:0000313" key="3">
    <source>
        <dbReference type="Proteomes" id="UP000193642"/>
    </source>
</evidence>
<dbReference type="Pfam" id="PF00582">
    <property type="entry name" value="Usp"/>
    <property type="match status" value="1"/>
</dbReference>
<dbReference type="PRINTS" id="PR01438">
    <property type="entry name" value="UNVRSLSTRESS"/>
</dbReference>
<dbReference type="InterPro" id="IPR006015">
    <property type="entry name" value="Universal_stress_UspA"/>
</dbReference>
<proteinExistence type="predicted"/>
<dbReference type="Proteomes" id="UP000193642">
    <property type="component" value="Unassembled WGS sequence"/>
</dbReference>
<sequence length="157" mass="17046">MSSRNIFVAVDESSHSVGAYNFALDNIAKKDDIVTVIVVVSSESEREMAVERTTTLIRAIADPDHLDVKYKVQVLVPTALQKIGPLLCDLVEEKKPDMLVLGSAGKSHLEGFLVGSVSNHCIAHANCAVIVARVTPADELKAQKKASRIPQNHPMYV</sequence>
<dbReference type="AlphaFoldDB" id="A0A1Y2CBS8"/>
<comment type="caution">
    <text evidence="2">The sequence shown here is derived from an EMBL/GenBank/DDBJ whole genome shotgun (WGS) entry which is preliminary data.</text>
</comment>
<dbReference type="CDD" id="cd23659">
    <property type="entry name" value="USP_At3g01520-like"/>
    <property type="match status" value="1"/>
</dbReference>
<organism evidence="2 3">
    <name type="scientific">Rhizoclosmatium globosum</name>
    <dbReference type="NCBI Taxonomy" id="329046"/>
    <lineage>
        <taxon>Eukaryota</taxon>
        <taxon>Fungi</taxon>
        <taxon>Fungi incertae sedis</taxon>
        <taxon>Chytridiomycota</taxon>
        <taxon>Chytridiomycota incertae sedis</taxon>
        <taxon>Chytridiomycetes</taxon>
        <taxon>Chytridiales</taxon>
        <taxon>Chytriomycetaceae</taxon>
        <taxon>Rhizoclosmatium</taxon>
    </lineage>
</organism>
<dbReference type="OrthoDB" id="843225at2759"/>
<evidence type="ECO:0000313" key="2">
    <source>
        <dbReference type="EMBL" id="ORY44500.1"/>
    </source>
</evidence>
<dbReference type="InterPro" id="IPR006016">
    <property type="entry name" value="UspA"/>
</dbReference>
<keyword evidence="3" id="KW-1185">Reference proteome</keyword>
<dbReference type="InterPro" id="IPR014729">
    <property type="entry name" value="Rossmann-like_a/b/a_fold"/>
</dbReference>
<dbReference type="GO" id="GO:0016787">
    <property type="term" value="F:hydrolase activity"/>
    <property type="evidence" value="ECO:0007669"/>
    <property type="project" value="UniProtKB-KW"/>
</dbReference>
<keyword evidence="2" id="KW-0378">Hydrolase</keyword>
<dbReference type="PANTHER" id="PTHR46100:SF4">
    <property type="entry name" value="USPA DOMAIN-CONTAINING PROTEIN"/>
    <property type="match status" value="1"/>
</dbReference>
<name>A0A1Y2CBS8_9FUNG</name>
<dbReference type="Gene3D" id="3.40.50.620">
    <property type="entry name" value="HUPs"/>
    <property type="match status" value="1"/>
</dbReference>